<dbReference type="SUPFAM" id="SSF103088">
    <property type="entry name" value="OmpA-like"/>
    <property type="match status" value="1"/>
</dbReference>
<dbReference type="AlphaFoldDB" id="A0A7H1ME67"/>
<keyword evidence="6" id="KW-1185">Reference proteome</keyword>
<dbReference type="InterPro" id="IPR006664">
    <property type="entry name" value="OMP_bac"/>
</dbReference>
<evidence type="ECO:0000313" key="6">
    <source>
        <dbReference type="Proteomes" id="UP000516412"/>
    </source>
</evidence>
<evidence type="ECO:0000259" key="4">
    <source>
        <dbReference type="PROSITE" id="PS51123"/>
    </source>
</evidence>
<sequence>MKPVMILGYMLAISITGCASTEPVFDMADKVPVLKHVMLPTPVTDSDSVVPGISNVPYLVQGDDTELRHLVVSFDEHTTQPELLHTVHFKTASHQMSQAEQRSLKNKRHLFNEGVTLSGYADPRGSDSYNQKLSEKRVANVRHTLNKLGISTRDECAYGESRIPDILNCEE</sequence>
<dbReference type="GO" id="GO:0016020">
    <property type="term" value="C:membrane"/>
    <property type="evidence" value="ECO:0007669"/>
    <property type="project" value="UniProtKB-SubCell"/>
</dbReference>
<reference evidence="5" key="1">
    <citation type="submission" date="2024-06" db="EMBL/GenBank/DDBJ databases">
        <title>Complete Genome Sequence of mouse commensal type strain Neisseria musculi.</title>
        <authorList>
            <person name="Thapa E."/>
            <person name="Aluvathingal J."/>
            <person name="Nadendla S."/>
            <person name="Mehta A."/>
            <person name="Tettelin H."/>
            <person name="Weyand N.J."/>
        </authorList>
    </citation>
    <scope>NUCLEOTIDE SEQUENCE</scope>
    <source>
        <strain evidence="5">NW831</strain>
    </source>
</reference>
<dbReference type="PRINTS" id="PR01021">
    <property type="entry name" value="OMPADOMAIN"/>
</dbReference>
<evidence type="ECO:0000313" key="5">
    <source>
        <dbReference type="EMBL" id="QNT59932.1"/>
    </source>
</evidence>
<dbReference type="EMBL" id="CP060414">
    <property type="protein sequence ID" value="QNT59932.1"/>
    <property type="molecule type" value="Genomic_DNA"/>
</dbReference>
<feature type="domain" description="OmpA-like" evidence="4">
    <location>
        <begin position="76"/>
        <end position="171"/>
    </location>
</feature>
<accession>A0A7H1ME67</accession>
<protein>
    <submittedName>
        <fullName evidence="5">OmpA family protein</fullName>
    </submittedName>
</protein>
<evidence type="ECO:0000256" key="1">
    <source>
        <dbReference type="ARBA" id="ARBA00004370"/>
    </source>
</evidence>
<dbReference type="InterPro" id="IPR006665">
    <property type="entry name" value="OmpA-like"/>
</dbReference>
<dbReference type="InterPro" id="IPR036737">
    <property type="entry name" value="OmpA-like_sf"/>
</dbReference>
<dbReference type="KEGG" id="nmus:H7A79_0789"/>
<evidence type="ECO:0000256" key="3">
    <source>
        <dbReference type="PROSITE-ProRule" id="PRU00473"/>
    </source>
</evidence>
<dbReference type="Pfam" id="PF00691">
    <property type="entry name" value="OmpA"/>
    <property type="match status" value="1"/>
</dbReference>
<dbReference type="PROSITE" id="PS51123">
    <property type="entry name" value="OMPA_2"/>
    <property type="match status" value="1"/>
</dbReference>
<evidence type="ECO:0000256" key="2">
    <source>
        <dbReference type="ARBA" id="ARBA00023136"/>
    </source>
</evidence>
<organism evidence="5 6">
    <name type="scientific">Neisseria musculi</name>
    <dbReference type="NCBI Taxonomy" id="1815583"/>
    <lineage>
        <taxon>Bacteria</taxon>
        <taxon>Pseudomonadati</taxon>
        <taxon>Pseudomonadota</taxon>
        <taxon>Betaproteobacteria</taxon>
        <taxon>Neisseriales</taxon>
        <taxon>Neisseriaceae</taxon>
        <taxon>Neisseria</taxon>
    </lineage>
</organism>
<proteinExistence type="predicted"/>
<dbReference type="RefSeq" id="WP_187001167.1">
    <property type="nucleotide sequence ID" value="NZ_CP060414.2"/>
</dbReference>
<name>A0A7H1ME67_9NEIS</name>
<dbReference type="Proteomes" id="UP000516412">
    <property type="component" value="Chromosome"/>
</dbReference>
<gene>
    <name evidence="5" type="ORF">H7A79_0789</name>
</gene>
<comment type="subcellular location">
    <subcellularLocation>
        <location evidence="1">Membrane</location>
    </subcellularLocation>
</comment>
<keyword evidence="2 3" id="KW-0472">Membrane</keyword>
<dbReference type="Gene3D" id="3.30.1330.60">
    <property type="entry name" value="OmpA-like domain"/>
    <property type="match status" value="1"/>
</dbReference>
<dbReference type="PROSITE" id="PS51257">
    <property type="entry name" value="PROKAR_LIPOPROTEIN"/>
    <property type="match status" value="1"/>
</dbReference>